<name>A0A1Z4BQB2_9FLAO</name>
<dbReference type="Pfam" id="PF04965">
    <property type="entry name" value="GPW_gp25"/>
    <property type="match status" value="1"/>
</dbReference>
<reference evidence="3" key="1">
    <citation type="submission" date="2017-06" db="EMBL/GenBank/DDBJ databases">
        <title>Complete genome sequence of Capnocytophaga sp. KCOM 1579 (=ChDC OS43) isolated from a human refractory periapical abscess lesion.</title>
        <authorList>
            <person name="Kook J.-K."/>
            <person name="Park S.-N."/>
            <person name="Lim Y.K."/>
            <person name="Roh H."/>
        </authorList>
    </citation>
    <scope>NUCLEOTIDE SEQUENCE [LARGE SCALE GENOMIC DNA]</scope>
    <source>
        <strain evidence="3">ChDC OS43</strain>
    </source>
</reference>
<dbReference type="RefSeq" id="WP_088594448.1">
    <property type="nucleotide sequence ID" value="NZ_CP022022.1"/>
</dbReference>
<dbReference type="EMBL" id="CP022022">
    <property type="protein sequence ID" value="ASF43497.1"/>
    <property type="molecule type" value="Genomic_DNA"/>
</dbReference>
<sequence length="142" mass="16506">MKGIYYKLPIDFGGLMKKQDLAKIALEDSISQSIYTLMTTVFGECKFDETYGCELWDTDFDLLKSDDELKVFVAKSLKNSIIQHEKRIFLQDIEIKISEQNLGEINKKRIKKKVLVSVRAIVLETNRPFVYDFSFFVSPLSY</sequence>
<keyword evidence="3" id="KW-1185">Reference proteome</keyword>
<dbReference type="KEGG" id="capn:CBG49_10660"/>
<evidence type="ECO:0000259" key="1">
    <source>
        <dbReference type="Pfam" id="PF04965"/>
    </source>
</evidence>
<evidence type="ECO:0000313" key="2">
    <source>
        <dbReference type="EMBL" id="ASF43497.1"/>
    </source>
</evidence>
<protein>
    <submittedName>
        <fullName evidence="2">Lysozyme</fullName>
    </submittedName>
</protein>
<feature type="domain" description="IraD/Gp25-like" evidence="1">
    <location>
        <begin position="26"/>
        <end position="126"/>
    </location>
</feature>
<dbReference type="Gene3D" id="3.10.450.40">
    <property type="match status" value="1"/>
</dbReference>
<dbReference type="AlphaFoldDB" id="A0A1Z4BQB2"/>
<organism evidence="2 3">
    <name type="scientific">Capnocytophaga endodontalis</name>
    <dbReference type="NCBI Taxonomy" id="2708117"/>
    <lineage>
        <taxon>Bacteria</taxon>
        <taxon>Pseudomonadati</taxon>
        <taxon>Bacteroidota</taxon>
        <taxon>Flavobacteriia</taxon>
        <taxon>Flavobacteriales</taxon>
        <taxon>Flavobacteriaceae</taxon>
        <taxon>Capnocytophaga</taxon>
    </lineage>
</organism>
<dbReference type="Proteomes" id="UP000197007">
    <property type="component" value="Chromosome"/>
</dbReference>
<dbReference type="InterPro" id="IPR007048">
    <property type="entry name" value="IraD/Gp25-like"/>
</dbReference>
<accession>A0A1Z4BQB2</accession>
<proteinExistence type="predicted"/>
<evidence type="ECO:0000313" key="3">
    <source>
        <dbReference type="Proteomes" id="UP000197007"/>
    </source>
</evidence>
<gene>
    <name evidence="2" type="ORF">CBG49_10660</name>
</gene>
<dbReference type="SUPFAM" id="SSF160719">
    <property type="entry name" value="gpW/gp25-like"/>
    <property type="match status" value="1"/>
</dbReference>